<dbReference type="EMBL" id="CP080333">
    <property type="protein sequence ID" value="QYL18490.1"/>
    <property type="molecule type" value="Genomic_DNA"/>
</dbReference>
<evidence type="ECO:0000313" key="4">
    <source>
        <dbReference type="Proteomes" id="UP000825367"/>
    </source>
</evidence>
<dbReference type="SMART" id="SM00867">
    <property type="entry name" value="YceI"/>
    <property type="match status" value="1"/>
</dbReference>
<name>A0ABX8VL20_9MYCO</name>
<proteinExistence type="inferred from homology"/>
<gene>
    <name evidence="3" type="ORF">K0O64_08280</name>
</gene>
<keyword evidence="4" id="KW-1185">Reference proteome</keyword>
<sequence>MSALHALLNDPGAAGTWQLVPARSSVRFKNKTFWGLATVTGKFGDVSATGQISANGAVSGRLDIRASSLKTGIGKRDEHLRSADFFDVENHPDIRVEVTALKPTGDDTADLTATLTARGVSRPMPLSATITPLGDGTVQLTAQTSVDRTTFGVSGNMIGMMPATTTLLADVVFAKA</sequence>
<comment type="similarity">
    <text evidence="1">Belongs to the UPF0312 family.</text>
</comment>
<organism evidence="3 4">
    <name type="scientific">Mycolicibacterium pallens</name>
    <dbReference type="NCBI Taxonomy" id="370524"/>
    <lineage>
        <taxon>Bacteria</taxon>
        <taxon>Bacillati</taxon>
        <taxon>Actinomycetota</taxon>
        <taxon>Actinomycetes</taxon>
        <taxon>Mycobacteriales</taxon>
        <taxon>Mycobacteriaceae</taxon>
        <taxon>Mycolicibacterium</taxon>
    </lineage>
</organism>
<dbReference type="RefSeq" id="WP_071946879.1">
    <property type="nucleotide sequence ID" value="NZ_BAAAVX010000075.1"/>
</dbReference>
<dbReference type="Proteomes" id="UP000825367">
    <property type="component" value="Chromosome"/>
</dbReference>
<dbReference type="InterPro" id="IPR036761">
    <property type="entry name" value="TTHA0802/YceI-like_sf"/>
</dbReference>
<dbReference type="InterPro" id="IPR007372">
    <property type="entry name" value="Lipid/polyisoprenoid-bd_YceI"/>
</dbReference>
<reference evidence="3 4" key="1">
    <citation type="submission" date="2021-07" db="EMBL/GenBank/DDBJ databases">
        <title>Whole genome sequencing of non-tuberculosis mycobacteria type-strains.</title>
        <authorList>
            <person name="Igarashi Y."/>
            <person name="Osugi A."/>
            <person name="Mitarai S."/>
        </authorList>
    </citation>
    <scope>NUCLEOTIDE SEQUENCE [LARGE SCALE GENOMIC DNA]</scope>
    <source>
        <strain evidence="3 4">JCM 16370</strain>
    </source>
</reference>
<dbReference type="Gene3D" id="2.40.128.110">
    <property type="entry name" value="Lipid/polyisoprenoid-binding, YceI-like"/>
    <property type="match status" value="1"/>
</dbReference>
<dbReference type="PANTHER" id="PTHR34406">
    <property type="entry name" value="PROTEIN YCEI"/>
    <property type="match status" value="1"/>
</dbReference>
<dbReference type="SUPFAM" id="SSF101874">
    <property type="entry name" value="YceI-like"/>
    <property type="match status" value="1"/>
</dbReference>
<protein>
    <submittedName>
        <fullName evidence="3">YceI family protein</fullName>
    </submittedName>
</protein>
<evidence type="ECO:0000313" key="3">
    <source>
        <dbReference type="EMBL" id="QYL18490.1"/>
    </source>
</evidence>
<dbReference type="Pfam" id="PF04264">
    <property type="entry name" value="YceI"/>
    <property type="match status" value="1"/>
</dbReference>
<evidence type="ECO:0000259" key="2">
    <source>
        <dbReference type="SMART" id="SM00867"/>
    </source>
</evidence>
<evidence type="ECO:0000256" key="1">
    <source>
        <dbReference type="ARBA" id="ARBA00008812"/>
    </source>
</evidence>
<feature type="domain" description="Lipid/polyisoprenoid-binding YceI-like" evidence="2">
    <location>
        <begin position="16"/>
        <end position="174"/>
    </location>
</feature>
<dbReference type="PANTHER" id="PTHR34406:SF1">
    <property type="entry name" value="PROTEIN YCEI"/>
    <property type="match status" value="1"/>
</dbReference>
<accession>A0ABX8VL20</accession>